<dbReference type="AlphaFoldDB" id="A0A1R2AKL6"/>
<evidence type="ECO:0000313" key="2">
    <source>
        <dbReference type="EMBL" id="OMJ65046.1"/>
    </source>
</evidence>
<evidence type="ECO:0000256" key="1">
    <source>
        <dbReference type="ARBA" id="ARBA00022737"/>
    </source>
</evidence>
<dbReference type="OrthoDB" id="418492at2759"/>
<organism evidence="2 3">
    <name type="scientific">Stentor coeruleus</name>
    <dbReference type="NCBI Taxonomy" id="5963"/>
    <lineage>
        <taxon>Eukaryota</taxon>
        <taxon>Sar</taxon>
        <taxon>Alveolata</taxon>
        <taxon>Ciliophora</taxon>
        <taxon>Postciliodesmatophora</taxon>
        <taxon>Heterotrichea</taxon>
        <taxon>Heterotrichida</taxon>
        <taxon>Stentoridae</taxon>
        <taxon>Stentor</taxon>
    </lineage>
</organism>
<dbReference type="SUPFAM" id="SSF82185">
    <property type="entry name" value="Histone H3 K4-specific methyltransferase SET7/9 N-terminal domain"/>
    <property type="match status" value="1"/>
</dbReference>
<dbReference type="Pfam" id="PF02493">
    <property type="entry name" value="MORN"/>
    <property type="match status" value="3"/>
</dbReference>
<dbReference type="EMBL" id="MPUH01002524">
    <property type="protein sequence ID" value="OMJ65046.1"/>
    <property type="molecule type" value="Genomic_DNA"/>
</dbReference>
<accession>A0A1R2AKL6</accession>
<keyword evidence="1" id="KW-0677">Repeat</keyword>
<evidence type="ECO:0008006" key="4">
    <source>
        <dbReference type="Google" id="ProtNLM"/>
    </source>
</evidence>
<dbReference type="Proteomes" id="UP000187209">
    <property type="component" value="Unassembled WGS sequence"/>
</dbReference>
<evidence type="ECO:0000313" key="3">
    <source>
        <dbReference type="Proteomes" id="UP000187209"/>
    </source>
</evidence>
<comment type="caution">
    <text evidence="2">The sequence shown here is derived from an EMBL/GenBank/DDBJ whole genome shotgun (WGS) entry which is preliminary data.</text>
</comment>
<dbReference type="SMART" id="SM00698">
    <property type="entry name" value="MORN"/>
    <property type="match status" value="2"/>
</dbReference>
<keyword evidence="3" id="KW-1185">Reference proteome</keyword>
<proteinExistence type="predicted"/>
<dbReference type="PANTHER" id="PTHR43215">
    <property type="entry name" value="RADIAL SPOKE HEAD 1 HOMOLOG"/>
    <property type="match status" value="1"/>
</dbReference>
<dbReference type="InterPro" id="IPR003409">
    <property type="entry name" value="MORN"/>
</dbReference>
<sequence length="144" mass="16839">MQSNRYSNWLDYETHVLEKSNYLIKITNDNSTFLGDDVNGKGIIISNYNKYKGQVKDTKINGYGCLLDENKIQYFGEYENGLRNGIGYYIYNNGYKYKGHWKADKRHGLGYLFTENSVIYGMWENDYLVYQMSAKVSFYSKASV</sequence>
<protein>
    <recommendedName>
        <fullName evidence="4">MORN repeat-containing protein 5</fullName>
    </recommendedName>
</protein>
<name>A0A1R2AKL6_9CILI</name>
<reference evidence="2 3" key="1">
    <citation type="submission" date="2016-11" db="EMBL/GenBank/DDBJ databases">
        <title>The macronuclear genome of Stentor coeruleus: a giant cell with tiny introns.</title>
        <authorList>
            <person name="Slabodnick M."/>
            <person name="Ruby J.G."/>
            <person name="Reiff S.B."/>
            <person name="Swart E.C."/>
            <person name="Gosai S."/>
            <person name="Prabakaran S."/>
            <person name="Witkowska E."/>
            <person name="Larue G.E."/>
            <person name="Fisher S."/>
            <person name="Freeman R.M."/>
            <person name="Gunawardena J."/>
            <person name="Chu W."/>
            <person name="Stover N.A."/>
            <person name="Gregory B.D."/>
            <person name="Nowacki M."/>
            <person name="Derisi J."/>
            <person name="Roy S.W."/>
            <person name="Marshall W.F."/>
            <person name="Sood P."/>
        </authorList>
    </citation>
    <scope>NUCLEOTIDE SEQUENCE [LARGE SCALE GENOMIC DNA]</scope>
    <source>
        <strain evidence="2">WM001</strain>
    </source>
</reference>
<dbReference type="PANTHER" id="PTHR43215:SF14">
    <property type="entry name" value="RADIAL SPOKE HEAD 1 HOMOLOG"/>
    <property type="match status" value="1"/>
</dbReference>
<dbReference type="Gene3D" id="2.20.110.10">
    <property type="entry name" value="Histone H3 K4-specific methyltransferase SET7/9 N-terminal domain"/>
    <property type="match status" value="1"/>
</dbReference>
<gene>
    <name evidence="2" type="ORF">SteCoe_39601</name>
</gene>